<sequence length="1718" mass="198844">MHISLQTKPSKQGRNLMDSLDFILIFVAIASFFFIHTWRSNRNNPIINLPFFGMLPSVLCNLSNIHDYATTVLNHYGGTLMFKGPWLTNVNFLITSDPMNVHHITSKNFDNYIKGSEFYEIFEIMGDGIFNTDSPKWKRSRDILHSLFRQNSFESLVVKIIHRKLESCLVPLLNNASELGTIVDLQDIFQRFTFDNICSIVLGFDPNSLPNNLIQFPEIAFEKAFNKMEDSMFYRHIVPRFLWKLQKWLQIGQEKTYSECEKIIDQFLHQCISSTFQEQSKFNCTKHENEPNFNMLKAIVEESGTEQIDRKFLRDNAISLLAAGRDTISSGLSWFFWLVSTHPLVEAKILEEIRANFIHREENWLITSRLENLNKLVYLHGALCEALRLFPPLPIEHKSAVKSDILPSGDRVNANTMILYSLYSMGRMKQIWGEDCLEFKPERWISDKGSIIHVPSYKFIAFQAGPRSCLGKNISFIQMKIIAIALLLNFQFEVVKGHNVYPCLSVILHMKHGLKVKGDLYALLMPIIMEQAKVGTCHCFIAIRHCQTHPLVEANILEEIRANFIHKEENWFIISRVENLNKLVYLHGALCEALRLFPPIPFEYKSAVKSDILPSGDRVNTNTMVIYCQYAMGRVEQTWGEYCLEFKPQRWISEKGRKIHIPSYKFIAFQAGPRSCLGKNISFVQMKIIAIALLWNFQFEVAKGNNVSPCLSVVLDMKHGLKVKVTKRAIVSFFFIHTWLSNRNNLVIDWPFFGMLPALLCHLSNIHDYATTVLKHYEGTFMFKGPWLTNLDFLITVDPMNVHHITSKNFDNYIKGPKFYEIFEIMGDGIFNIDSDKWKRNRDTLHSLFKANSFESSFVKTIHKKLESCLVPLLNNATELGTVVDLQDIFQRFTFDNICFIVLGFDPNSIPNKLIEFPENAFETAFNKMEDGMFYRHIAPRFLWKLQKWLQIGQEKSYGECGKIIDQFLHQFISSTFQEQNKFNYTKDDDESNFNMLKALVMESGMETIEPKFLRDNALNLLAAGRDAISASLSWFFWLVSTHPVVEAKILEEFRANLITKEENWFITSRLEILNKLVYLHGALCEALRLFPPLPFEHKSAVKSDILPSGDHVNANTRILYSLYSMGRMEQIWGEDCLEFKPERWISEKGSIIQVPSYKFIAFNAGPRSCLGKNISFIQMKIIAIALLLNFQFEVVEGHNVCPCLSVILHMKHGLKVKVTKRAIITFVCIHIWRIKRNSRIPNLPLFGMLPAMMWNMSNIHEYFTIALKHYGGTFKFTGPLFTNINFFLTSDPMNVHHITSKNFVNYDKGSEFHEIFEVLGNGILNSDYDIWKRQRDILQSLFKQNILENFVTKSIHKKLDGSLLPLLNDVSKSETIMDLEDIFQRFTFDNICTIVLAFDPNCLPNKFTEFQEVAVEKAFNKMEDAILYRHFVPRPLWKLQKWLRIGSEKHSMVSQQIIDKFLHECISTKFDEEQSRVINCTQEDEPNFNMLKALAEESGMEQIDYKFLRDTAINLLTAGRDTISAGLSWFFWLVSTHPKVEIKILEEIKANFNANEEDWLISEVKNLNKLVYLHGAICEALRLFPPVPFEHKCAIKSDILPSGDCIGPNTMIYYSLYSMGRMEQIWGKDCLEFKPERWISEKRSNIQIPSYKFIAFNAGPRSCLGKNLSFIQMKIVAIALLWNFHFQVVEGHSVCPTVSVILHMKHGLKVHVTKRSN</sequence>
<comment type="caution">
    <text evidence="10">The sequence shown here is derived from an EMBL/GenBank/DDBJ whole genome shotgun (WGS) entry which is preliminary data.</text>
</comment>
<evidence type="ECO:0000256" key="6">
    <source>
        <dbReference type="ARBA" id="ARBA00023004"/>
    </source>
</evidence>
<gene>
    <name evidence="10" type="ORF">Ahy_A03g016462</name>
</gene>
<dbReference type="InterPro" id="IPR017972">
    <property type="entry name" value="Cyt_P450_CS"/>
</dbReference>
<dbReference type="GO" id="GO:0020037">
    <property type="term" value="F:heme binding"/>
    <property type="evidence" value="ECO:0007669"/>
    <property type="project" value="InterPro"/>
</dbReference>
<dbReference type="GO" id="GO:0016705">
    <property type="term" value="F:oxidoreductase activity, acting on paired donors, with incorporation or reduction of molecular oxygen"/>
    <property type="evidence" value="ECO:0007669"/>
    <property type="project" value="InterPro"/>
</dbReference>
<keyword evidence="7" id="KW-0503">Monooxygenase</keyword>
<dbReference type="STRING" id="3818.A0A445E3B6"/>
<dbReference type="PRINTS" id="PR00385">
    <property type="entry name" value="P450"/>
</dbReference>
<name>A0A445E3B6_ARAHY</name>
<keyword evidence="9" id="KW-0472">Membrane</keyword>
<protein>
    <recommendedName>
        <fullName evidence="12">Cytochrome P450</fullName>
    </recommendedName>
</protein>
<dbReference type="GO" id="GO:0005506">
    <property type="term" value="F:iron ion binding"/>
    <property type="evidence" value="ECO:0007669"/>
    <property type="project" value="InterPro"/>
</dbReference>
<feature type="binding site" description="axial binding residue" evidence="8">
    <location>
        <position position="469"/>
    </location>
    <ligand>
        <name>heme</name>
        <dbReference type="ChEBI" id="CHEBI:30413"/>
    </ligand>
    <ligandPart>
        <name>Fe</name>
        <dbReference type="ChEBI" id="CHEBI:18248"/>
    </ligandPart>
</feature>
<comment type="cofactor">
    <cofactor evidence="1 8">
        <name>heme</name>
        <dbReference type="ChEBI" id="CHEBI:30413"/>
    </cofactor>
</comment>
<dbReference type="PANTHER" id="PTHR24296">
    <property type="entry name" value="CYTOCHROME P450"/>
    <property type="match status" value="1"/>
</dbReference>
<keyword evidence="3 8" id="KW-0349">Heme</keyword>
<evidence type="ECO:0000313" key="11">
    <source>
        <dbReference type="Proteomes" id="UP000289738"/>
    </source>
</evidence>
<organism evidence="10 11">
    <name type="scientific">Arachis hypogaea</name>
    <name type="common">Peanut</name>
    <dbReference type="NCBI Taxonomy" id="3818"/>
    <lineage>
        <taxon>Eukaryota</taxon>
        <taxon>Viridiplantae</taxon>
        <taxon>Streptophyta</taxon>
        <taxon>Embryophyta</taxon>
        <taxon>Tracheophyta</taxon>
        <taxon>Spermatophyta</taxon>
        <taxon>Magnoliopsida</taxon>
        <taxon>eudicotyledons</taxon>
        <taxon>Gunneridae</taxon>
        <taxon>Pentapetalae</taxon>
        <taxon>rosids</taxon>
        <taxon>fabids</taxon>
        <taxon>Fabales</taxon>
        <taxon>Fabaceae</taxon>
        <taxon>Papilionoideae</taxon>
        <taxon>50 kb inversion clade</taxon>
        <taxon>dalbergioids sensu lato</taxon>
        <taxon>Dalbergieae</taxon>
        <taxon>Pterocarpus clade</taxon>
        <taxon>Arachis</taxon>
    </lineage>
</organism>
<keyword evidence="5" id="KW-0560">Oxidoreductase</keyword>
<evidence type="ECO:0000256" key="2">
    <source>
        <dbReference type="ARBA" id="ARBA00010617"/>
    </source>
</evidence>
<proteinExistence type="inferred from homology"/>
<dbReference type="InterPro" id="IPR036396">
    <property type="entry name" value="Cyt_P450_sf"/>
</dbReference>
<dbReference type="Gene3D" id="1.10.630.10">
    <property type="entry name" value="Cytochrome P450"/>
    <property type="match status" value="4"/>
</dbReference>
<reference evidence="10 11" key="1">
    <citation type="submission" date="2019-01" db="EMBL/GenBank/DDBJ databases">
        <title>Sequencing of cultivated peanut Arachis hypogaea provides insights into genome evolution and oil improvement.</title>
        <authorList>
            <person name="Chen X."/>
        </authorList>
    </citation>
    <scope>NUCLEOTIDE SEQUENCE [LARGE SCALE GENOMIC DNA]</scope>
    <source>
        <strain evidence="11">cv. Fuhuasheng</strain>
        <tissue evidence="10">Leaves</tissue>
    </source>
</reference>
<keyword evidence="6 8" id="KW-0408">Iron</keyword>
<evidence type="ECO:0000256" key="5">
    <source>
        <dbReference type="ARBA" id="ARBA00023002"/>
    </source>
</evidence>
<dbReference type="InterPro" id="IPR001128">
    <property type="entry name" value="Cyt_P450"/>
</dbReference>
<dbReference type="GO" id="GO:0006629">
    <property type="term" value="P:lipid metabolic process"/>
    <property type="evidence" value="ECO:0007669"/>
    <property type="project" value="UniProtKB-ARBA"/>
</dbReference>
<dbReference type="EMBL" id="SDMP01000003">
    <property type="protein sequence ID" value="RYR69929.1"/>
    <property type="molecule type" value="Genomic_DNA"/>
</dbReference>
<dbReference type="PROSITE" id="PS00086">
    <property type="entry name" value="CYTOCHROME_P450"/>
    <property type="match status" value="2"/>
</dbReference>
<evidence type="ECO:0000256" key="1">
    <source>
        <dbReference type="ARBA" id="ARBA00001971"/>
    </source>
</evidence>
<keyword evidence="9" id="KW-0812">Transmembrane</keyword>
<dbReference type="GO" id="GO:0004497">
    <property type="term" value="F:monooxygenase activity"/>
    <property type="evidence" value="ECO:0007669"/>
    <property type="project" value="UniProtKB-KW"/>
</dbReference>
<evidence type="ECO:0000256" key="3">
    <source>
        <dbReference type="ARBA" id="ARBA00022617"/>
    </source>
</evidence>
<evidence type="ECO:0000256" key="9">
    <source>
        <dbReference type="SAM" id="Phobius"/>
    </source>
</evidence>
<dbReference type="PRINTS" id="PR00463">
    <property type="entry name" value="EP450I"/>
</dbReference>
<dbReference type="SUPFAM" id="SSF48264">
    <property type="entry name" value="Cytochrome P450"/>
    <property type="match status" value="4"/>
</dbReference>
<keyword evidence="11" id="KW-1185">Reference proteome</keyword>
<evidence type="ECO:0000256" key="7">
    <source>
        <dbReference type="ARBA" id="ARBA00023033"/>
    </source>
</evidence>
<feature type="transmembrane region" description="Helical" evidence="9">
    <location>
        <begin position="20"/>
        <end position="38"/>
    </location>
</feature>
<evidence type="ECO:0000256" key="4">
    <source>
        <dbReference type="ARBA" id="ARBA00022723"/>
    </source>
</evidence>
<comment type="similarity">
    <text evidence="2">Belongs to the cytochrome P450 family.</text>
</comment>
<keyword evidence="4 8" id="KW-0479">Metal-binding</keyword>
<evidence type="ECO:0000256" key="8">
    <source>
        <dbReference type="PIRSR" id="PIRSR602401-1"/>
    </source>
</evidence>
<evidence type="ECO:0000313" key="10">
    <source>
        <dbReference type="EMBL" id="RYR69929.1"/>
    </source>
</evidence>
<dbReference type="Pfam" id="PF00067">
    <property type="entry name" value="p450"/>
    <property type="match status" value="4"/>
</dbReference>
<dbReference type="InterPro" id="IPR002401">
    <property type="entry name" value="Cyt_P450_E_grp-I"/>
</dbReference>
<dbReference type="CDD" id="cd11064">
    <property type="entry name" value="CYP86A"/>
    <property type="match status" value="3"/>
</dbReference>
<keyword evidence="9" id="KW-1133">Transmembrane helix</keyword>
<accession>A0A445E3B6</accession>
<dbReference type="Proteomes" id="UP000289738">
    <property type="component" value="Chromosome A03"/>
</dbReference>
<evidence type="ECO:0008006" key="12">
    <source>
        <dbReference type="Google" id="ProtNLM"/>
    </source>
</evidence>